<dbReference type="HOGENOM" id="CLU_1178350_0_0_9"/>
<dbReference type="KEGG" id="bmet:BMMGA3_15150"/>
<dbReference type="InterPro" id="IPR000064">
    <property type="entry name" value="NLP_P60_dom"/>
</dbReference>
<dbReference type="SUPFAM" id="SSF54001">
    <property type="entry name" value="Cysteine proteinases"/>
    <property type="match status" value="1"/>
</dbReference>
<sequence length="233" mass="26446">MKKAARVILAIMLSIPFLFMVKTTAIAAENEDIVDYAKNFIGTPYKWGGTTPQGFDCSGFLQYVFKEFNVQLPRRCADQFYQGESVDRNSLVPGDLVFFNTNNQGPSHVGMYIGNNEFIHASSSKGVTISNLDMSYYKTRYIGAKRYLNNEQVKSAYAATPVKSGQIGTVYVKKKINLWQRDDENKLTFVRVLNPGETYRVYSFDNLYGGQYNLGSKLYITNMPDYIDYIPVP</sequence>
<dbReference type="RefSeq" id="WP_003346515.1">
    <property type="nucleotide sequence ID" value="NZ_ADWW01000001.1"/>
</dbReference>
<feature type="signal peptide" evidence="5">
    <location>
        <begin position="1"/>
        <end position="27"/>
    </location>
</feature>
<evidence type="ECO:0000256" key="4">
    <source>
        <dbReference type="ARBA" id="ARBA00022807"/>
    </source>
</evidence>
<evidence type="ECO:0000256" key="2">
    <source>
        <dbReference type="ARBA" id="ARBA00022670"/>
    </source>
</evidence>
<accession>I3EB33</accession>
<dbReference type="Gene3D" id="3.90.1720.10">
    <property type="entry name" value="endopeptidase domain like (from Nostoc punctiforme)"/>
    <property type="match status" value="1"/>
</dbReference>
<reference evidence="7 8" key="1">
    <citation type="journal article" date="2015" name="BMC Genomics">
        <title>Transcriptome analysis of thermophilic methylotrophic Bacillus methanolicus MGA3 using RNA-sequencing provides detailed insights into its previously uncharted transcriptional landscape.</title>
        <authorList>
            <person name="Irla M."/>
            <person name="Neshat A."/>
            <person name="Brautaset T."/>
            <person name="Ruckert C."/>
            <person name="Kalinowski J."/>
            <person name="Wendisch V.F."/>
        </authorList>
    </citation>
    <scope>NUCLEOTIDE SEQUENCE [LARGE SCALE GENOMIC DNA]</scope>
    <source>
        <strain evidence="8">MGA3 / ATCC 53907</strain>
    </source>
</reference>
<feature type="chain" id="PRO_5003670507" evidence="5">
    <location>
        <begin position="28"/>
        <end position="233"/>
    </location>
</feature>
<dbReference type="STRING" id="796606.BMMGA3_15150"/>
<dbReference type="GO" id="GO:0006508">
    <property type="term" value="P:proteolysis"/>
    <property type="evidence" value="ECO:0007669"/>
    <property type="project" value="UniProtKB-KW"/>
</dbReference>
<keyword evidence="2" id="KW-0645">Protease</keyword>
<protein>
    <submittedName>
        <fullName evidence="7">NLP/P60 protein</fullName>
    </submittedName>
</protein>
<keyword evidence="8" id="KW-1185">Reference proteome</keyword>
<keyword evidence="3" id="KW-0378">Hydrolase</keyword>
<proteinExistence type="inferred from homology"/>
<evidence type="ECO:0000256" key="3">
    <source>
        <dbReference type="ARBA" id="ARBA00022801"/>
    </source>
</evidence>
<dbReference type="PROSITE" id="PS51935">
    <property type="entry name" value="NLPC_P60"/>
    <property type="match status" value="1"/>
</dbReference>
<dbReference type="Pfam" id="PF00877">
    <property type="entry name" value="NLPC_P60"/>
    <property type="match status" value="1"/>
</dbReference>
<evidence type="ECO:0000313" key="7">
    <source>
        <dbReference type="EMBL" id="AIE61387.1"/>
    </source>
</evidence>
<evidence type="ECO:0000259" key="6">
    <source>
        <dbReference type="PROSITE" id="PS51935"/>
    </source>
</evidence>
<dbReference type="PANTHER" id="PTHR47053">
    <property type="entry name" value="MUREIN DD-ENDOPEPTIDASE MEPH-RELATED"/>
    <property type="match status" value="1"/>
</dbReference>
<dbReference type="InterPro" id="IPR038765">
    <property type="entry name" value="Papain-like_cys_pep_sf"/>
</dbReference>
<keyword evidence="4" id="KW-0788">Thiol protease</keyword>
<organism evidence="7 8">
    <name type="scientific">Bacillus methanolicus (strain MGA3 / ATCC 53907)</name>
    <dbReference type="NCBI Taxonomy" id="796606"/>
    <lineage>
        <taxon>Bacteria</taxon>
        <taxon>Bacillati</taxon>
        <taxon>Bacillota</taxon>
        <taxon>Bacilli</taxon>
        <taxon>Bacillales</taxon>
        <taxon>Bacillaceae</taxon>
        <taxon>Bacillus</taxon>
    </lineage>
</organism>
<evidence type="ECO:0000256" key="1">
    <source>
        <dbReference type="ARBA" id="ARBA00007074"/>
    </source>
</evidence>
<comment type="similarity">
    <text evidence="1">Belongs to the peptidase C40 family.</text>
</comment>
<evidence type="ECO:0000313" key="8">
    <source>
        <dbReference type="Proteomes" id="UP000027602"/>
    </source>
</evidence>
<dbReference type="OrthoDB" id="9813368at2"/>
<gene>
    <name evidence="7" type="ORF">BMMGA3_15150</name>
</gene>
<dbReference type="InterPro" id="IPR051202">
    <property type="entry name" value="Peptidase_C40"/>
</dbReference>
<dbReference type="AlphaFoldDB" id="I3EB33"/>
<evidence type="ECO:0000256" key="5">
    <source>
        <dbReference type="SAM" id="SignalP"/>
    </source>
</evidence>
<dbReference type="Proteomes" id="UP000027602">
    <property type="component" value="Chromosome"/>
</dbReference>
<keyword evidence="5" id="KW-0732">Signal</keyword>
<feature type="domain" description="NlpC/P60" evidence="6">
    <location>
        <begin position="27"/>
        <end position="148"/>
    </location>
</feature>
<dbReference type="eggNOG" id="COG0791">
    <property type="taxonomic scope" value="Bacteria"/>
</dbReference>
<dbReference type="EMBL" id="CP007739">
    <property type="protein sequence ID" value="AIE61387.1"/>
    <property type="molecule type" value="Genomic_DNA"/>
</dbReference>
<dbReference type="PANTHER" id="PTHR47053:SF1">
    <property type="entry name" value="MUREIN DD-ENDOPEPTIDASE MEPH-RELATED"/>
    <property type="match status" value="1"/>
</dbReference>
<dbReference type="GO" id="GO:0008234">
    <property type="term" value="F:cysteine-type peptidase activity"/>
    <property type="evidence" value="ECO:0007669"/>
    <property type="project" value="UniProtKB-KW"/>
</dbReference>
<name>I3EB33_BACMM</name>